<organism evidence="1 2">
    <name type="scientific">Fusarium heterosporum</name>
    <dbReference type="NCBI Taxonomy" id="42747"/>
    <lineage>
        <taxon>Eukaryota</taxon>
        <taxon>Fungi</taxon>
        <taxon>Dikarya</taxon>
        <taxon>Ascomycota</taxon>
        <taxon>Pezizomycotina</taxon>
        <taxon>Sordariomycetes</taxon>
        <taxon>Hypocreomycetidae</taxon>
        <taxon>Hypocreales</taxon>
        <taxon>Nectriaceae</taxon>
        <taxon>Fusarium</taxon>
        <taxon>Fusarium heterosporum species complex</taxon>
    </lineage>
</organism>
<dbReference type="PANTHER" id="PTHR31904">
    <property type="entry name" value="BYPASS OF STOP CODON PROTEIN 5-RELATED"/>
    <property type="match status" value="1"/>
</dbReference>
<evidence type="ECO:0008006" key="3">
    <source>
        <dbReference type="Google" id="ProtNLM"/>
    </source>
</evidence>
<accession>A0A8H5TAF2</accession>
<dbReference type="Gene3D" id="2.60.40.640">
    <property type="match status" value="1"/>
</dbReference>
<protein>
    <recommendedName>
        <fullName evidence="3">Arrestin-like N-terminal domain-containing protein</fullName>
    </recommendedName>
</protein>
<proteinExistence type="predicted"/>
<dbReference type="EMBL" id="JAAGWQ010000127">
    <property type="protein sequence ID" value="KAF5665062.1"/>
    <property type="molecule type" value="Genomic_DNA"/>
</dbReference>
<dbReference type="InterPro" id="IPR039634">
    <property type="entry name" value="Bul1-like"/>
</dbReference>
<gene>
    <name evidence="1" type="ORF">FHETE_6809</name>
</gene>
<comment type="caution">
    <text evidence="1">The sequence shown here is derived from an EMBL/GenBank/DDBJ whole genome shotgun (WGS) entry which is preliminary data.</text>
</comment>
<dbReference type="Proteomes" id="UP000567885">
    <property type="component" value="Unassembled WGS sequence"/>
</dbReference>
<dbReference type="PANTHER" id="PTHR31904:SF1">
    <property type="entry name" value="BYPASS OF STOP CODON PROTEIN 5-RELATED"/>
    <property type="match status" value="1"/>
</dbReference>
<dbReference type="AlphaFoldDB" id="A0A8H5TAF2"/>
<evidence type="ECO:0000313" key="1">
    <source>
        <dbReference type="EMBL" id="KAF5665062.1"/>
    </source>
</evidence>
<evidence type="ECO:0000313" key="2">
    <source>
        <dbReference type="Proteomes" id="UP000567885"/>
    </source>
</evidence>
<reference evidence="1 2" key="1">
    <citation type="submission" date="2020-05" db="EMBL/GenBank/DDBJ databases">
        <title>Identification and distribution of gene clusters putatively required for synthesis of sphingolipid metabolism inhibitors in phylogenetically diverse species of the filamentous fungus Fusarium.</title>
        <authorList>
            <person name="Kim H.-S."/>
            <person name="Busman M."/>
            <person name="Brown D.W."/>
            <person name="Divon H."/>
            <person name="Uhlig S."/>
            <person name="Proctor R.H."/>
        </authorList>
    </citation>
    <scope>NUCLEOTIDE SEQUENCE [LARGE SCALE GENOMIC DNA]</scope>
    <source>
        <strain evidence="1 2">NRRL 20693</strain>
    </source>
</reference>
<sequence length="451" mass="50381">MSSLQNLKSCRWLPIRAKQDPCFEIHIDAHSDIKIYTSGSTISGFVTITAQSEIPFQDVQVNLMGNTVTCGHAFQYGTPFVTHTFMQLQMPISASALPPSRALQAGKSYRIPFVFLVPDQLSPTVCGHQNMTVWEQHLRPPPSIGEWGHNDLTGGSARVDYTIRARLVLGKDRRGKLQYFEHSCPIKVFPIFPEQPPLHISPSNSEYCLLKTKTIKTMMRTKMGVMRVSATQPRPIVICLDDLGVSNSHIPIDLEYIPVSSGGTPPRITMKSATIETFTSFQLGQVGHLPDHHQQPSNTASPIAPWSTSHPLVLDGSMRVTWERKQPLCLAKDLEKRAPELIRITQEHISETSSSSLDSQELAPFDIETYTASLFQSFNLPTEKLFFLPTFYSCLLSRTYRIRLNLAVSVGAHGTTISLVLPLQVAVERFDVAKDTALPYYVSNSDRNQED</sequence>
<keyword evidence="2" id="KW-1185">Reference proteome</keyword>
<name>A0A8H5TAF2_FUSHE</name>
<dbReference type="InterPro" id="IPR014752">
    <property type="entry name" value="Arrestin-like_C"/>
</dbReference>
<dbReference type="OrthoDB" id="2283785at2759"/>